<name>A0A2P8H9R2_9BACI</name>
<keyword evidence="1" id="KW-1133">Transmembrane helix</keyword>
<evidence type="ECO:0000313" key="3">
    <source>
        <dbReference type="Proteomes" id="UP000242310"/>
    </source>
</evidence>
<evidence type="ECO:0000313" key="2">
    <source>
        <dbReference type="EMBL" id="PSL42967.1"/>
    </source>
</evidence>
<keyword evidence="1" id="KW-0472">Membrane</keyword>
<comment type="caution">
    <text evidence="2">The sequence shown here is derived from an EMBL/GenBank/DDBJ whole genome shotgun (WGS) entry which is preliminary data.</text>
</comment>
<evidence type="ECO:0000256" key="1">
    <source>
        <dbReference type="SAM" id="Phobius"/>
    </source>
</evidence>
<dbReference type="Proteomes" id="UP000242310">
    <property type="component" value="Unassembled WGS sequence"/>
</dbReference>
<gene>
    <name evidence="2" type="ORF">B0H94_11250</name>
</gene>
<proteinExistence type="predicted"/>
<dbReference type="EMBL" id="PYAV01000012">
    <property type="protein sequence ID" value="PSL42967.1"/>
    <property type="molecule type" value="Genomic_DNA"/>
</dbReference>
<sequence length="59" mass="6534">MFSIIWRVIVLLIGSFVTWDAYQSGDPTWAVAFGLATLLLLSSIVRKLKHLKNGGDDAQ</sequence>
<feature type="transmembrane region" description="Helical" evidence="1">
    <location>
        <begin position="28"/>
        <end position="45"/>
    </location>
</feature>
<feature type="transmembrane region" description="Helical" evidence="1">
    <location>
        <begin position="5"/>
        <end position="22"/>
    </location>
</feature>
<reference evidence="2 3" key="1">
    <citation type="submission" date="2018-03" db="EMBL/GenBank/DDBJ databases">
        <title>Genomic Encyclopedia of Type Strains, Phase III (KMG-III): the genomes of soil and plant-associated and newly described type strains.</title>
        <authorList>
            <person name="Whitman W."/>
        </authorList>
    </citation>
    <scope>NUCLEOTIDE SEQUENCE [LARGE SCALE GENOMIC DNA]</scope>
    <source>
        <strain evidence="2 3">CGMCC 1.07653</strain>
    </source>
</reference>
<protein>
    <submittedName>
        <fullName evidence="2">Uncharacterized protein</fullName>
    </submittedName>
</protein>
<keyword evidence="3" id="KW-1185">Reference proteome</keyword>
<dbReference type="AlphaFoldDB" id="A0A2P8H9R2"/>
<keyword evidence="1" id="KW-0812">Transmembrane</keyword>
<organism evidence="2 3">
    <name type="scientific">Salsuginibacillus halophilus</name>
    <dbReference type="NCBI Taxonomy" id="517424"/>
    <lineage>
        <taxon>Bacteria</taxon>
        <taxon>Bacillati</taxon>
        <taxon>Bacillota</taxon>
        <taxon>Bacilli</taxon>
        <taxon>Bacillales</taxon>
        <taxon>Bacillaceae</taxon>
        <taxon>Salsuginibacillus</taxon>
    </lineage>
</organism>
<accession>A0A2P8H9R2</accession>